<name>A0A8T8E5W5_9EURY</name>
<proteinExistence type="predicted"/>
<evidence type="ECO:0000313" key="2">
    <source>
        <dbReference type="EMBL" id="QRV17148.1"/>
    </source>
</evidence>
<gene>
    <name evidence="2" type="ORF">JMJ58_09870</name>
</gene>
<accession>A0A8T8E5W5</accession>
<dbReference type="KEGG" id="hsal:JMJ58_09870"/>
<reference evidence="2 3" key="1">
    <citation type="submission" date="2021-01" db="EMBL/GenBank/DDBJ databases">
        <title>Genome Sequence and Methylation Pattern of Haloterrigena salifodinae BOL5-1, An Extremely Halophilic Archaeon from a Bolivian Salt Mine.</title>
        <authorList>
            <person name="DasSarma P."/>
            <person name="Anton B.P."/>
            <person name="DasSarma S.L."/>
            <person name="von Ehrenheim H.A.L."/>
            <person name="Martinez F.L."/>
            <person name="Guzman D."/>
            <person name="Roberts R.J."/>
            <person name="DasSarma S."/>
        </authorList>
    </citation>
    <scope>NUCLEOTIDE SEQUENCE [LARGE SCALE GENOMIC DNA]</scope>
    <source>
        <strain evidence="2 3">BOL5-1</strain>
    </source>
</reference>
<dbReference type="Proteomes" id="UP000637819">
    <property type="component" value="Chromosome"/>
</dbReference>
<protein>
    <submittedName>
        <fullName evidence="2">Rubrerythrin-like domain-containing protein</fullName>
    </submittedName>
</protein>
<dbReference type="GeneID" id="62875432"/>
<feature type="domain" description="DUF7129" evidence="1">
    <location>
        <begin position="15"/>
        <end position="47"/>
    </location>
</feature>
<dbReference type="RefSeq" id="WP_008893379.1">
    <property type="nucleotide sequence ID" value="NZ_CP069188.1"/>
</dbReference>
<dbReference type="NCBIfam" id="NF033497">
    <property type="entry name" value="rubre_like_arch"/>
    <property type="match status" value="1"/>
</dbReference>
<sequence>MPHDQDVEGENDPESASTYECLECGTVVEANTHPGVCECGGEFQNRAKSLE</sequence>
<dbReference type="InterPro" id="IPR055553">
    <property type="entry name" value="DUF7129"/>
</dbReference>
<evidence type="ECO:0000259" key="1">
    <source>
        <dbReference type="Pfam" id="PF23455"/>
    </source>
</evidence>
<dbReference type="OrthoDB" id="280213at2157"/>
<keyword evidence="3" id="KW-1185">Reference proteome</keyword>
<dbReference type="Pfam" id="PF23455">
    <property type="entry name" value="DUF7129"/>
    <property type="match status" value="1"/>
</dbReference>
<dbReference type="EMBL" id="CP069188">
    <property type="protein sequence ID" value="QRV17148.1"/>
    <property type="molecule type" value="Genomic_DNA"/>
</dbReference>
<evidence type="ECO:0000313" key="3">
    <source>
        <dbReference type="Proteomes" id="UP000637819"/>
    </source>
</evidence>
<dbReference type="AlphaFoldDB" id="A0A8T8E5W5"/>
<organism evidence="2 3">
    <name type="scientific">Haloterrigena salifodinae</name>
    <dbReference type="NCBI Taxonomy" id="2675099"/>
    <lineage>
        <taxon>Archaea</taxon>
        <taxon>Methanobacteriati</taxon>
        <taxon>Methanobacteriota</taxon>
        <taxon>Stenosarchaea group</taxon>
        <taxon>Halobacteria</taxon>
        <taxon>Halobacteriales</taxon>
        <taxon>Natrialbaceae</taxon>
        <taxon>Haloterrigena</taxon>
    </lineage>
</organism>